<keyword evidence="4 5" id="KW-0067">ATP-binding</keyword>
<dbReference type="InterPro" id="IPR036236">
    <property type="entry name" value="Znf_C2H2_sf"/>
</dbReference>
<dbReference type="InterPro" id="IPR013087">
    <property type="entry name" value="Znf_C2H2_type"/>
</dbReference>
<organism evidence="7">
    <name type="scientific">Albugo laibachii Nc14</name>
    <dbReference type="NCBI Taxonomy" id="890382"/>
    <lineage>
        <taxon>Eukaryota</taxon>
        <taxon>Sar</taxon>
        <taxon>Stramenopiles</taxon>
        <taxon>Oomycota</taxon>
        <taxon>Peronosporomycetes</taxon>
        <taxon>Albuginales</taxon>
        <taxon>Albuginaceae</taxon>
        <taxon>Albugo</taxon>
    </lineage>
</organism>
<dbReference type="GO" id="GO:0052381">
    <property type="term" value="F:tRNA dimethylallyltransferase activity"/>
    <property type="evidence" value="ECO:0007669"/>
    <property type="project" value="InterPro"/>
</dbReference>
<dbReference type="GO" id="GO:0006400">
    <property type="term" value="P:tRNA modification"/>
    <property type="evidence" value="ECO:0007669"/>
    <property type="project" value="TreeGrafter"/>
</dbReference>
<dbReference type="AlphaFoldDB" id="F0WHK4"/>
<dbReference type="Gene3D" id="3.30.160.60">
    <property type="entry name" value="Classic Zinc Finger"/>
    <property type="match status" value="1"/>
</dbReference>
<evidence type="ECO:0000256" key="3">
    <source>
        <dbReference type="ARBA" id="ARBA00022741"/>
    </source>
</evidence>
<reference evidence="7" key="2">
    <citation type="submission" date="2011-02" db="EMBL/GenBank/DDBJ databases">
        <authorList>
            <person name="MacLean D."/>
        </authorList>
    </citation>
    <scope>NUCLEOTIDE SEQUENCE</scope>
</reference>
<evidence type="ECO:0000256" key="4">
    <source>
        <dbReference type="ARBA" id="ARBA00022840"/>
    </source>
</evidence>
<protein>
    <submittedName>
        <fullName evidence="7">tRNA isopentenyltransferase putative</fullName>
    </submittedName>
</protein>
<gene>
    <name evidence="7" type="primary">AlNc14C102G6086</name>
    <name evidence="7" type="ORF">ALNC14_068850</name>
</gene>
<evidence type="ECO:0000256" key="2">
    <source>
        <dbReference type="ARBA" id="ARBA00022679"/>
    </source>
</evidence>
<evidence type="ECO:0000256" key="5">
    <source>
        <dbReference type="RuleBase" id="RU003785"/>
    </source>
</evidence>
<dbReference type="GO" id="GO:0005739">
    <property type="term" value="C:mitochondrion"/>
    <property type="evidence" value="ECO:0007669"/>
    <property type="project" value="TreeGrafter"/>
</dbReference>
<dbReference type="PANTHER" id="PTHR11088">
    <property type="entry name" value="TRNA DIMETHYLALLYLTRANSFERASE"/>
    <property type="match status" value="1"/>
</dbReference>
<evidence type="ECO:0000259" key="6">
    <source>
        <dbReference type="Pfam" id="PF12874"/>
    </source>
</evidence>
<sequence length="421" mass="48203">MLAKLPETNITNLRKVLVIVGTTGVGKTKLSIEIAKAINGEIINADAMQMYRGLDIATAKITEKEKEGVPHHLFDIIVPKEAIDVKHYKQQALKVIDQILSRNKVPIIVGGTMYYTQSILWNSQLLDEEGVPGTKDQAGLDALSSMSAKQMFEKLQELDPVMASRLHINNTRRVRRGLEVFYKTGRRQSDLLHEQHKDRKTTQRLFDSCALMLHCQHETLLDRLEKRVDNMMQSGLIEELKSLRAQVKTLDGEVNKNLENGPSTGILQAIGYKEFESYLRASEAGSYSKYELTTEMTKCVQLLNIATRQYARRQLAWIRNKFINRNIPVYSLDTTNLDQWHENVATPAIQIAENFLKGGTMTQFRTIQEIRHLDPLDQQSSEDKWVENVCEVCGSRRFFGVVQWQEHLKSKKHRANLKISR</sequence>
<keyword evidence="3 5" id="KW-0547">Nucleotide-binding</keyword>
<dbReference type="SUPFAM" id="SSF52540">
    <property type="entry name" value="P-loop containing nucleoside triphosphate hydrolases"/>
    <property type="match status" value="2"/>
</dbReference>
<evidence type="ECO:0000313" key="7">
    <source>
        <dbReference type="EMBL" id="CCA20742.1"/>
    </source>
</evidence>
<feature type="domain" description="C2H2-type" evidence="6">
    <location>
        <begin position="390"/>
        <end position="413"/>
    </location>
</feature>
<evidence type="ECO:0000256" key="1">
    <source>
        <dbReference type="ARBA" id="ARBA00005842"/>
    </source>
</evidence>
<dbReference type="GO" id="GO:0005524">
    <property type="term" value="F:ATP binding"/>
    <property type="evidence" value="ECO:0007669"/>
    <property type="project" value="UniProtKB-KW"/>
</dbReference>
<accession>F0WHK4</accession>
<dbReference type="EMBL" id="FR824147">
    <property type="protein sequence ID" value="CCA20742.1"/>
    <property type="molecule type" value="Genomic_DNA"/>
</dbReference>
<dbReference type="Gene3D" id="1.10.20.140">
    <property type="match status" value="1"/>
</dbReference>
<dbReference type="InterPro" id="IPR039657">
    <property type="entry name" value="Dimethylallyltransferase"/>
</dbReference>
<reference evidence="7" key="1">
    <citation type="journal article" date="2011" name="PLoS Biol.">
        <title>Gene gain and loss during evolution of obligate parasitism in the white rust pathogen of Arabidopsis thaliana.</title>
        <authorList>
            <person name="Kemen E."/>
            <person name="Gardiner A."/>
            <person name="Schultz-Larsen T."/>
            <person name="Kemen A.C."/>
            <person name="Balmuth A.L."/>
            <person name="Robert-Seilaniantz A."/>
            <person name="Bailey K."/>
            <person name="Holub E."/>
            <person name="Studholme D.J."/>
            <person name="Maclean D."/>
            <person name="Jones J.D."/>
        </authorList>
    </citation>
    <scope>NUCLEOTIDE SEQUENCE</scope>
</reference>
<dbReference type="InterPro" id="IPR027417">
    <property type="entry name" value="P-loop_NTPase"/>
</dbReference>
<dbReference type="NCBIfam" id="TIGR00174">
    <property type="entry name" value="miaA"/>
    <property type="match status" value="1"/>
</dbReference>
<dbReference type="HAMAP" id="MF_00185">
    <property type="entry name" value="IPP_trans"/>
    <property type="match status" value="1"/>
</dbReference>
<proteinExistence type="inferred from homology"/>
<name>F0WHK4_9STRA</name>
<dbReference type="PANTHER" id="PTHR11088:SF89">
    <property type="entry name" value="TRNA DIMETHYLALLYLTRANSFERASE"/>
    <property type="match status" value="1"/>
</dbReference>
<dbReference type="Pfam" id="PF01715">
    <property type="entry name" value="IPPT"/>
    <property type="match status" value="1"/>
</dbReference>
<dbReference type="InterPro" id="IPR018022">
    <property type="entry name" value="IPT"/>
</dbReference>
<keyword evidence="2 5" id="KW-0808">Transferase</keyword>
<comment type="similarity">
    <text evidence="1 5">Belongs to the IPP transferase family.</text>
</comment>
<dbReference type="Gene3D" id="3.40.50.300">
    <property type="entry name" value="P-loop containing nucleotide triphosphate hydrolases"/>
    <property type="match status" value="1"/>
</dbReference>
<dbReference type="HOGENOM" id="CLU_032616_2_3_1"/>
<dbReference type="Pfam" id="PF12874">
    <property type="entry name" value="zf-met"/>
    <property type="match status" value="1"/>
</dbReference>
<dbReference type="SUPFAM" id="SSF57667">
    <property type="entry name" value="beta-beta-alpha zinc fingers"/>
    <property type="match status" value="1"/>
</dbReference>